<reference evidence="2 3" key="1">
    <citation type="submission" date="2021-01" db="EMBL/GenBank/DDBJ databases">
        <title>WGS of actinomycetes isolated from Thailand.</title>
        <authorList>
            <person name="Thawai C."/>
        </authorList>
    </citation>
    <scope>NUCLEOTIDE SEQUENCE [LARGE SCALE GENOMIC DNA]</scope>
    <source>
        <strain evidence="2 3">LPG 2</strain>
    </source>
</reference>
<gene>
    <name evidence="2" type="ORF">JK358_37305</name>
</gene>
<name>A0ABS1MJ46_9NOCA</name>
<evidence type="ECO:0000313" key="3">
    <source>
        <dbReference type="Proteomes" id="UP000602198"/>
    </source>
</evidence>
<keyword evidence="1" id="KW-1133">Transmembrane helix</keyword>
<dbReference type="RefSeq" id="WP_201958195.1">
    <property type="nucleotide sequence ID" value="NZ_JAERRJ010000023.1"/>
</dbReference>
<evidence type="ECO:0000313" key="2">
    <source>
        <dbReference type="EMBL" id="MBL1080070.1"/>
    </source>
</evidence>
<dbReference type="EMBL" id="JAERRJ010000023">
    <property type="protein sequence ID" value="MBL1080070.1"/>
    <property type="molecule type" value="Genomic_DNA"/>
</dbReference>
<evidence type="ECO:0000256" key="1">
    <source>
        <dbReference type="SAM" id="Phobius"/>
    </source>
</evidence>
<comment type="caution">
    <text evidence="2">The sequence shown here is derived from an EMBL/GenBank/DDBJ whole genome shotgun (WGS) entry which is preliminary data.</text>
</comment>
<proteinExistence type="predicted"/>
<keyword evidence="1" id="KW-0472">Membrane</keyword>
<protein>
    <submittedName>
        <fullName evidence="2">Uncharacterized protein</fullName>
    </submittedName>
</protein>
<feature type="transmembrane region" description="Helical" evidence="1">
    <location>
        <begin position="6"/>
        <end position="25"/>
    </location>
</feature>
<keyword evidence="1" id="KW-0812">Transmembrane</keyword>
<organism evidence="2 3">
    <name type="scientific">Nocardia acididurans</name>
    <dbReference type="NCBI Taxonomy" id="2802282"/>
    <lineage>
        <taxon>Bacteria</taxon>
        <taxon>Bacillati</taxon>
        <taxon>Actinomycetota</taxon>
        <taxon>Actinomycetes</taxon>
        <taxon>Mycobacteriales</taxon>
        <taxon>Nocardiaceae</taxon>
        <taxon>Nocardia</taxon>
    </lineage>
</organism>
<dbReference type="Proteomes" id="UP000602198">
    <property type="component" value="Unassembled WGS sequence"/>
</dbReference>
<keyword evidence="3" id="KW-1185">Reference proteome</keyword>
<accession>A0ABS1MJ46</accession>
<sequence>MSGRTLSRGVSATTNLILAALLAAISIQPVGVVVTAFLGASLCMCATAILIDWMNTKLYTETLYTFQPKRSLKLWITGPVATVSLVVFAPAILLMIAVRHYRVPLDLPSQPGVLYGLEAQRLSNTCLSDAPADAALSFLAKGILLSADEESRSAALNSLDRRLSTGAVRRAVKSGSK</sequence>
<feature type="transmembrane region" description="Helical" evidence="1">
    <location>
        <begin position="74"/>
        <end position="98"/>
    </location>
</feature>
<feature type="transmembrane region" description="Helical" evidence="1">
    <location>
        <begin position="32"/>
        <end position="54"/>
    </location>
</feature>